<evidence type="ECO:0000256" key="1">
    <source>
        <dbReference type="ARBA" id="ARBA00023125"/>
    </source>
</evidence>
<dbReference type="Proteomes" id="UP000215027">
    <property type="component" value="Chromosome I"/>
</dbReference>
<dbReference type="GO" id="GO:0000160">
    <property type="term" value="P:phosphorelay signal transduction system"/>
    <property type="evidence" value="ECO:0007669"/>
    <property type="project" value="InterPro"/>
</dbReference>
<dbReference type="SMART" id="SM00448">
    <property type="entry name" value="REC"/>
    <property type="match status" value="1"/>
</dbReference>
<dbReference type="AlphaFoldDB" id="A0A160T0W1"/>
<reference evidence="4" key="1">
    <citation type="submission" date="2016-01" db="EMBL/GenBank/DDBJ databases">
        <authorList>
            <person name="Mcilroy J.S."/>
            <person name="Karst M S."/>
            <person name="Albertsen M."/>
        </authorList>
    </citation>
    <scope>NUCLEOTIDE SEQUENCE</scope>
    <source>
        <strain evidence="4">Cfx-K</strain>
    </source>
</reference>
<evidence type="ECO:0000313" key="5">
    <source>
        <dbReference type="Proteomes" id="UP000215027"/>
    </source>
</evidence>
<dbReference type="CDD" id="cd17535">
    <property type="entry name" value="REC_NarL-like"/>
    <property type="match status" value="1"/>
</dbReference>
<accession>A0A160T0W1</accession>
<dbReference type="GO" id="GO:0003677">
    <property type="term" value="F:DNA binding"/>
    <property type="evidence" value="ECO:0007669"/>
    <property type="project" value="UniProtKB-KW"/>
</dbReference>
<organism evidence="4 5">
    <name type="scientific">Candidatus Promineifilum breve</name>
    <dbReference type="NCBI Taxonomy" id="1806508"/>
    <lineage>
        <taxon>Bacteria</taxon>
        <taxon>Bacillati</taxon>
        <taxon>Chloroflexota</taxon>
        <taxon>Ardenticatenia</taxon>
        <taxon>Candidatus Promineifilales</taxon>
        <taxon>Candidatus Promineifilaceae</taxon>
        <taxon>Candidatus Promineifilum</taxon>
    </lineage>
</organism>
<dbReference type="Gene3D" id="3.40.50.2300">
    <property type="match status" value="1"/>
</dbReference>
<protein>
    <submittedName>
        <fullName evidence="4">Response regulator containing a CheY-like receiver domain and an HTH DNA-binding domain</fullName>
    </submittedName>
</protein>
<evidence type="ECO:0000256" key="2">
    <source>
        <dbReference type="PROSITE-ProRule" id="PRU00169"/>
    </source>
</evidence>
<keyword evidence="2" id="KW-0597">Phosphoprotein</keyword>
<gene>
    <name evidence="4" type="ORF">CFX0092_A0204</name>
</gene>
<dbReference type="InterPro" id="IPR039420">
    <property type="entry name" value="WalR-like"/>
</dbReference>
<feature type="modified residue" description="4-aspartylphosphate" evidence="2">
    <location>
        <position position="56"/>
    </location>
</feature>
<dbReference type="PROSITE" id="PS50110">
    <property type="entry name" value="RESPONSE_REGULATORY"/>
    <property type="match status" value="1"/>
</dbReference>
<evidence type="ECO:0000313" key="4">
    <source>
        <dbReference type="EMBL" id="CUS02085.2"/>
    </source>
</evidence>
<dbReference type="Pfam" id="PF00072">
    <property type="entry name" value="Response_reg"/>
    <property type="match status" value="1"/>
</dbReference>
<dbReference type="PANTHER" id="PTHR43214">
    <property type="entry name" value="TWO-COMPONENT RESPONSE REGULATOR"/>
    <property type="match status" value="1"/>
</dbReference>
<name>A0A160T0W1_9CHLR</name>
<dbReference type="KEGG" id="pbf:CFX0092_A0204"/>
<feature type="domain" description="Response regulatory" evidence="3">
    <location>
        <begin position="5"/>
        <end position="121"/>
    </location>
</feature>
<dbReference type="InterPro" id="IPR001789">
    <property type="entry name" value="Sig_transdc_resp-reg_receiver"/>
</dbReference>
<keyword evidence="1" id="KW-0238">DNA-binding</keyword>
<keyword evidence="5" id="KW-1185">Reference proteome</keyword>
<proteinExistence type="predicted"/>
<dbReference type="SUPFAM" id="SSF52172">
    <property type="entry name" value="CheY-like"/>
    <property type="match status" value="1"/>
</dbReference>
<dbReference type="EMBL" id="LN890655">
    <property type="protein sequence ID" value="CUS02085.2"/>
    <property type="molecule type" value="Genomic_DNA"/>
</dbReference>
<sequence length="138" mass="14964">MKMIRVLIADDHALVRESVRAILANEGDIEIVATAGNGQEAIDLTASHHPDVVVMDISMPKMDGIHATEIIHSKQESTGIVILSMHVNAALIQQALRMGARGYVLKRQVTDELPKAIRAAYLGDVFLSSAIPASYLPR</sequence>
<dbReference type="InterPro" id="IPR011006">
    <property type="entry name" value="CheY-like_superfamily"/>
</dbReference>
<dbReference type="InterPro" id="IPR058245">
    <property type="entry name" value="NreC/VraR/RcsB-like_REC"/>
</dbReference>
<dbReference type="PANTHER" id="PTHR43214:SF43">
    <property type="entry name" value="TWO-COMPONENT RESPONSE REGULATOR"/>
    <property type="match status" value="1"/>
</dbReference>
<evidence type="ECO:0000259" key="3">
    <source>
        <dbReference type="PROSITE" id="PS50110"/>
    </source>
</evidence>